<dbReference type="Gene3D" id="3.30.1380.20">
    <property type="entry name" value="Trafficking protein particle complex subunit 3"/>
    <property type="match status" value="1"/>
</dbReference>
<dbReference type="RefSeq" id="XP_013437900.1">
    <property type="nucleotide sequence ID" value="XM_013582446.1"/>
</dbReference>
<proteinExistence type="predicted"/>
<name>U6N286_9EIME</name>
<evidence type="ECO:0000313" key="2">
    <source>
        <dbReference type="Proteomes" id="UP000030754"/>
    </source>
</evidence>
<gene>
    <name evidence="1" type="ORF">ENH_00068470</name>
</gene>
<sequence length="40" mass="4874">MRMRVACYFVKDMLKGDAVYEIRLELKEIMREEFQDDDDA</sequence>
<evidence type="ECO:0000313" key="1">
    <source>
        <dbReference type="EMBL" id="CDJ69433.1"/>
    </source>
</evidence>
<dbReference type="Proteomes" id="UP000030754">
    <property type="component" value="Unassembled WGS sequence"/>
</dbReference>
<dbReference type="EMBL" id="HG725722">
    <property type="protein sequence ID" value="CDJ69433.1"/>
    <property type="molecule type" value="Genomic_DNA"/>
</dbReference>
<keyword evidence="2" id="KW-1185">Reference proteome</keyword>
<accession>U6N286</accession>
<reference evidence="1" key="1">
    <citation type="submission" date="2013-10" db="EMBL/GenBank/DDBJ databases">
        <title>Genomic analysis of the causative agents of coccidiosis in chickens.</title>
        <authorList>
            <person name="Reid A.J."/>
            <person name="Blake D."/>
            <person name="Billington K."/>
            <person name="Browne H."/>
            <person name="Dunn M."/>
            <person name="Hung S."/>
            <person name="Kawahara F."/>
            <person name="Miranda-Saavedra D."/>
            <person name="Mourier T."/>
            <person name="Nagra H."/>
            <person name="Otto T.D."/>
            <person name="Rawlings N."/>
            <person name="Sanchez A."/>
            <person name="Sanders M."/>
            <person name="Subramaniam C."/>
            <person name="Tay Y."/>
            <person name="Dear P."/>
            <person name="Doerig C."/>
            <person name="Gruber A."/>
            <person name="Parkinson J."/>
            <person name="Shirley M."/>
            <person name="Wan K.L."/>
            <person name="Berriman M."/>
            <person name="Tomley F."/>
            <person name="Pain A."/>
        </authorList>
    </citation>
    <scope>NUCLEOTIDE SEQUENCE [LARGE SCALE GENOMIC DNA]</scope>
    <source>
        <strain evidence="1">Houghton</strain>
    </source>
</reference>
<organism evidence="1 2">
    <name type="scientific">Eimeria necatrix</name>
    <dbReference type="NCBI Taxonomy" id="51315"/>
    <lineage>
        <taxon>Eukaryota</taxon>
        <taxon>Sar</taxon>
        <taxon>Alveolata</taxon>
        <taxon>Apicomplexa</taxon>
        <taxon>Conoidasida</taxon>
        <taxon>Coccidia</taxon>
        <taxon>Eucoccidiorida</taxon>
        <taxon>Eimeriorina</taxon>
        <taxon>Eimeriidae</taxon>
        <taxon>Eimeria</taxon>
    </lineage>
</organism>
<dbReference type="AlphaFoldDB" id="U6N286"/>
<dbReference type="OrthoDB" id="10262857at2759"/>
<reference evidence="1" key="2">
    <citation type="submission" date="2013-10" db="EMBL/GenBank/DDBJ databases">
        <authorList>
            <person name="Aslett M."/>
        </authorList>
    </citation>
    <scope>NUCLEOTIDE SEQUENCE [LARGE SCALE GENOMIC DNA]</scope>
    <source>
        <strain evidence="1">Houghton</strain>
    </source>
</reference>
<protein>
    <submittedName>
        <fullName evidence="1">Trafficking protein particle complex subunit 3, putative</fullName>
    </submittedName>
</protein>
<dbReference type="GeneID" id="25476980"/>